<dbReference type="RefSeq" id="WP_068961272.1">
    <property type="nucleotide sequence ID" value="NZ_CAJTAP010000029.1"/>
</dbReference>
<protein>
    <submittedName>
        <fullName evidence="1">Uncharacterized protein</fullName>
    </submittedName>
</protein>
<proteinExistence type="predicted"/>
<accession>A0A1B1SB12</accession>
<reference evidence="1" key="2">
    <citation type="submission" date="2017-04" db="EMBL/GenBank/DDBJ databases">
        <title>Complete Genome Sequences of Twelve Strains of a Stable Defined Moderately Diverse Mouse Microbiota 2 (sDMDMm2).</title>
        <authorList>
            <person name="Uchimura Y."/>
            <person name="Wyss M."/>
            <person name="Brugiroux S."/>
            <person name="Limenitakis J.P."/>
            <person name="Stecher B."/>
            <person name="McCoy K.D."/>
            <person name="Macpherson A.J."/>
        </authorList>
    </citation>
    <scope>NUCLEOTIDE SEQUENCE</scope>
    <source>
        <strain evidence="1">YL27</strain>
    </source>
</reference>
<evidence type="ECO:0000313" key="3">
    <source>
        <dbReference type="Proteomes" id="UP000186351"/>
    </source>
</evidence>
<dbReference type="Proteomes" id="UP000306630">
    <property type="component" value="Unassembled WGS sequence"/>
</dbReference>
<dbReference type="GeneID" id="65537159"/>
<dbReference type="AlphaFoldDB" id="A0A1B1SB12"/>
<keyword evidence="3" id="KW-1185">Reference proteome</keyword>
<evidence type="ECO:0000313" key="1">
    <source>
        <dbReference type="EMBL" id="ANU63977.1"/>
    </source>
</evidence>
<accession>A0A1Z2XHL0</accession>
<dbReference type="EMBL" id="SRYD01000018">
    <property type="protein sequence ID" value="TGY74713.1"/>
    <property type="molecule type" value="Genomic_DNA"/>
</dbReference>
<name>A0A1B1SB12_9BACT</name>
<sequence>MNEDLKKAVGKDPDGLLTYEYIANHIGEIDEVLDELIDNMISVDLNGQFLVSAAHYLHAIDGVRYHGAIERLIAAAIDRDREHRYIGDLLPALWGEDYASHVAELSAADNNFRRIYKRLFPEAII</sequence>
<organism evidence="1 3">
    <name type="scientific">Muribaculum intestinale</name>
    <dbReference type="NCBI Taxonomy" id="1796646"/>
    <lineage>
        <taxon>Bacteria</taxon>
        <taxon>Pseudomonadati</taxon>
        <taxon>Bacteroidota</taxon>
        <taxon>Bacteroidia</taxon>
        <taxon>Bacteroidales</taxon>
        <taxon>Muribaculaceae</taxon>
        <taxon>Muribaculum</taxon>
    </lineage>
</organism>
<dbReference type="STRING" id="1796646.A4V02_09785"/>
<dbReference type="Proteomes" id="UP000186351">
    <property type="component" value="Chromosome"/>
</dbReference>
<reference evidence="2 4" key="3">
    <citation type="submission" date="2019-04" db="EMBL/GenBank/DDBJ databases">
        <title>Microbes associate with the intestines of laboratory mice.</title>
        <authorList>
            <person name="Navarre W."/>
            <person name="Wong E."/>
            <person name="Huang K."/>
            <person name="Tropini C."/>
            <person name="Ng K."/>
            <person name="Yu B."/>
        </authorList>
    </citation>
    <scope>NUCLEOTIDE SEQUENCE [LARGE SCALE GENOMIC DNA]</scope>
    <source>
        <strain evidence="2 4">NM06_A21</strain>
    </source>
</reference>
<dbReference type="OrthoDB" id="1100219at2"/>
<evidence type="ECO:0000313" key="2">
    <source>
        <dbReference type="EMBL" id="TGY74713.1"/>
    </source>
</evidence>
<dbReference type="EMBL" id="CP015402">
    <property type="protein sequence ID" value="ANU63977.1"/>
    <property type="molecule type" value="Genomic_DNA"/>
</dbReference>
<evidence type="ECO:0000313" key="4">
    <source>
        <dbReference type="Proteomes" id="UP000306630"/>
    </source>
</evidence>
<dbReference type="KEGG" id="pary:A4V02_09785"/>
<reference evidence="3" key="1">
    <citation type="submission" date="2016-04" db="EMBL/GenBank/DDBJ databases">
        <title>Complete Genome Sequences of Twelve Strains of a Stable Defined Moderately Diverse Mouse Microbiota 2 (sDMDMm2).</title>
        <authorList>
            <person name="Uchimura Y."/>
            <person name="Wyss M."/>
            <person name="Brugiroux S."/>
            <person name="Limenitakis J.P."/>
            <person name="Stecher B."/>
            <person name="McCoy K.D."/>
            <person name="Macpherson A.J."/>
        </authorList>
    </citation>
    <scope>NUCLEOTIDE SEQUENCE [LARGE SCALE GENOMIC DNA]</scope>
    <source>
        <strain evidence="3">YL27</strain>
    </source>
</reference>
<gene>
    <name evidence="1" type="ORF">A4V02_09785</name>
    <name evidence="2" type="ORF">E5333_05760</name>
</gene>